<name>A0A9P7ZZV2_MORAP</name>
<accession>A0A9P7ZZV2</accession>
<gene>
    <name evidence="1" type="ORF">KVV02_005612</name>
</gene>
<evidence type="ECO:0000313" key="2">
    <source>
        <dbReference type="Proteomes" id="UP000717515"/>
    </source>
</evidence>
<organism evidence="1 2">
    <name type="scientific">Mortierella alpina</name>
    <name type="common">Oleaginous fungus</name>
    <name type="synonym">Mortierella renispora</name>
    <dbReference type="NCBI Taxonomy" id="64518"/>
    <lineage>
        <taxon>Eukaryota</taxon>
        <taxon>Fungi</taxon>
        <taxon>Fungi incertae sedis</taxon>
        <taxon>Mucoromycota</taxon>
        <taxon>Mortierellomycotina</taxon>
        <taxon>Mortierellomycetes</taxon>
        <taxon>Mortierellales</taxon>
        <taxon>Mortierellaceae</taxon>
        <taxon>Mortierella</taxon>
    </lineage>
</organism>
<dbReference type="Proteomes" id="UP000717515">
    <property type="component" value="Unassembled WGS sequence"/>
</dbReference>
<sequence>MPNKVAVLTVKRAALYAPIFRDRYVMNQLKEEPLPIPRSDITARLTAAFRSNGSINDIQNGMVGFDDGSSQAVKEHLRALTLLDGDMNQLHRKLVPGMKKTLFVYGSARFNTHTKLSSPHTSLMGFFYRK</sequence>
<comment type="caution">
    <text evidence="1">The sequence shown here is derived from an EMBL/GenBank/DDBJ whole genome shotgun (WGS) entry which is preliminary data.</text>
</comment>
<dbReference type="EMBL" id="JAIFTL010000314">
    <property type="protein sequence ID" value="KAG9320221.1"/>
    <property type="molecule type" value="Genomic_DNA"/>
</dbReference>
<reference evidence="1" key="1">
    <citation type="submission" date="2021-07" db="EMBL/GenBank/DDBJ databases">
        <title>Draft genome of Mortierella alpina, strain LL118, isolated from an aspen leaf litter sample.</title>
        <authorList>
            <person name="Yang S."/>
            <person name="Vinatzer B.A."/>
        </authorList>
    </citation>
    <scope>NUCLEOTIDE SEQUENCE</scope>
    <source>
        <strain evidence="1">LL118</strain>
    </source>
</reference>
<dbReference type="AlphaFoldDB" id="A0A9P7ZZV2"/>
<protein>
    <submittedName>
        <fullName evidence="1">Uncharacterized protein</fullName>
    </submittedName>
</protein>
<feature type="non-terminal residue" evidence="1">
    <location>
        <position position="1"/>
    </location>
</feature>
<proteinExistence type="predicted"/>
<evidence type="ECO:0000313" key="1">
    <source>
        <dbReference type="EMBL" id="KAG9320221.1"/>
    </source>
</evidence>